<protein>
    <submittedName>
        <fullName evidence="2">Nuclear transport factor 2 family protein</fullName>
    </submittedName>
</protein>
<organism evidence="2 3">
    <name type="scientific">Nocardioides gansuensis</name>
    <dbReference type="NCBI Taxonomy" id="2138300"/>
    <lineage>
        <taxon>Bacteria</taxon>
        <taxon>Bacillati</taxon>
        <taxon>Actinomycetota</taxon>
        <taxon>Actinomycetes</taxon>
        <taxon>Propionibacteriales</taxon>
        <taxon>Nocardioidaceae</taxon>
        <taxon>Nocardioides</taxon>
    </lineage>
</organism>
<dbReference type="Pfam" id="PF13577">
    <property type="entry name" value="SnoaL_4"/>
    <property type="match status" value="1"/>
</dbReference>
<name>A0A2T8FD07_9ACTN</name>
<dbReference type="SUPFAM" id="SSF54427">
    <property type="entry name" value="NTF2-like"/>
    <property type="match status" value="1"/>
</dbReference>
<accession>A0A2T8FD07</accession>
<evidence type="ECO:0000259" key="1">
    <source>
        <dbReference type="Pfam" id="PF13577"/>
    </source>
</evidence>
<dbReference type="EMBL" id="QDGZ01000002">
    <property type="protein sequence ID" value="PVG83592.1"/>
    <property type="molecule type" value="Genomic_DNA"/>
</dbReference>
<sequence>METENENAINQLLDRQAIHDCLVRYSRGVDRLDRELLLSVYHPDAIDDHGMFVGGPEEFADWVIPMHTSMHLSQQHVLMNHSCELDGSSAHAETYYMFVGMNRQGPPVSISGGRYVDRFEKRDGRWAIAHRVCVRDWILTDEAVDPDDPAAYTAVKGGLPAELAMLMASATPSTRDRTDASYARPLVISNERLEAADRA</sequence>
<reference evidence="2 3" key="1">
    <citation type="submission" date="2018-04" db="EMBL/GenBank/DDBJ databases">
        <title>Genome of Nocardioides gansuensis WSJ-1.</title>
        <authorList>
            <person name="Wu S."/>
            <person name="Wang G."/>
        </authorList>
    </citation>
    <scope>NUCLEOTIDE SEQUENCE [LARGE SCALE GENOMIC DNA]</scope>
    <source>
        <strain evidence="2 3">WSJ-1</strain>
    </source>
</reference>
<dbReference type="OrthoDB" id="1492465at2"/>
<keyword evidence="3" id="KW-1185">Reference proteome</keyword>
<dbReference type="InterPro" id="IPR032710">
    <property type="entry name" value="NTF2-like_dom_sf"/>
</dbReference>
<evidence type="ECO:0000313" key="3">
    <source>
        <dbReference type="Proteomes" id="UP000246018"/>
    </source>
</evidence>
<dbReference type="CDD" id="cd00531">
    <property type="entry name" value="NTF2_like"/>
    <property type="match status" value="1"/>
</dbReference>
<dbReference type="RefSeq" id="WP_116571065.1">
    <property type="nucleotide sequence ID" value="NZ_QDGZ01000002.1"/>
</dbReference>
<comment type="caution">
    <text evidence="2">The sequence shown here is derived from an EMBL/GenBank/DDBJ whole genome shotgun (WGS) entry which is preliminary data.</text>
</comment>
<dbReference type="Gene3D" id="3.10.450.50">
    <property type="match status" value="1"/>
</dbReference>
<evidence type="ECO:0000313" key="2">
    <source>
        <dbReference type="EMBL" id="PVG83592.1"/>
    </source>
</evidence>
<proteinExistence type="predicted"/>
<feature type="domain" description="SnoaL-like" evidence="1">
    <location>
        <begin position="11"/>
        <end position="131"/>
    </location>
</feature>
<dbReference type="AlphaFoldDB" id="A0A2T8FD07"/>
<dbReference type="Proteomes" id="UP000246018">
    <property type="component" value="Unassembled WGS sequence"/>
</dbReference>
<dbReference type="InterPro" id="IPR037401">
    <property type="entry name" value="SnoaL-like"/>
</dbReference>
<gene>
    <name evidence="2" type="ORF">DDE18_04475</name>
</gene>